<sequence>MNKAPDFVLQVEQRDAFHDSFFISRNDIHIKLDVSITVRCPGIGTPITLSTTTASYLPREERYSVKSITNDDRTTCCGMRLVPSRSWLYFGIRYSKLACLRSTCHIAS</sequence>
<protein>
    <submittedName>
        <fullName evidence="1">Uncharacterized protein</fullName>
    </submittedName>
</protein>
<name>A0A151WEQ9_9HYME</name>
<reference evidence="1 2" key="1">
    <citation type="submission" date="2015-09" db="EMBL/GenBank/DDBJ databases">
        <title>Trachymyrmex zeteki WGS genome.</title>
        <authorList>
            <person name="Nygaard S."/>
            <person name="Hu H."/>
            <person name="Boomsma J."/>
            <person name="Zhang G."/>
        </authorList>
    </citation>
    <scope>NUCLEOTIDE SEQUENCE [LARGE SCALE GENOMIC DNA]</scope>
    <source>
        <strain evidence="1">Tzet28-1</strain>
        <tissue evidence="1">Whole body</tissue>
    </source>
</reference>
<dbReference type="AlphaFoldDB" id="A0A151WEQ9"/>
<accession>A0A151WEQ9</accession>
<keyword evidence="2" id="KW-1185">Reference proteome</keyword>
<evidence type="ECO:0000313" key="1">
    <source>
        <dbReference type="EMBL" id="KYQ46292.1"/>
    </source>
</evidence>
<dbReference type="Proteomes" id="UP000075809">
    <property type="component" value="Unassembled WGS sequence"/>
</dbReference>
<proteinExistence type="predicted"/>
<evidence type="ECO:0000313" key="2">
    <source>
        <dbReference type="Proteomes" id="UP000075809"/>
    </source>
</evidence>
<organism evidence="1 2">
    <name type="scientific">Mycetomoellerius zeteki</name>
    <dbReference type="NCBI Taxonomy" id="64791"/>
    <lineage>
        <taxon>Eukaryota</taxon>
        <taxon>Metazoa</taxon>
        <taxon>Ecdysozoa</taxon>
        <taxon>Arthropoda</taxon>
        <taxon>Hexapoda</taxon>
        <taxon>Insecta</taxon>
        <taxon>Pterygota</taxon>
        <taxon>Neoptera</taxon>
        <taxon>Endopterygota</taxon>
        <taxon>Hymenoptera</taxon>
        <taxon>Apocrita</taxon>
        <taxon>Aculeata</taxon>
        <taxon>Formicoidea</taxon>
        <taxon>Formicidae</taxon>
        <taxon>Myrmicinae</taxon>
        <taxon>Mycetomoellerius</taxon>
    </lineage>
</organism>
<dbReference type="EMBL" id="KQ983238">
    <property type="protein sequence ID" value="KYQ46292.1"/>
    <property type="molecule type" value="Genomic_DNA"/>
</dbReference>
<gene>
    <name evidence="1" type="ORF">ALC60_14714</name>
</gene>